<sequence>MNRTTVTSHFSGTYAEARSKFIDAAVYRQAAIETFVLPDYRGALDETLSIDVAYIGAADADRLLILSSGTHGPEGFCGSGCQIATLHDDDLIARLGKSGVALLLVHAINPYGFSHMQRTNQDNVDLNRNHIDFDAPLPENDEYAEVDALVLPESWPPAPEDERALADYIARNGTLAYHRALSSGQYTMSNGMFFGGREPTWNNRTMRAILRRHAAQATHIAWIDVHSGLGPRGHGEKIYAGRNIAPELARARTWWGTDVFAPFDGESESPGVSGPVASIVYDECPGAAVGLMALEFGTLPFDEMIYRLRALHWLVRHPHAPQTQGTAIRRQIRDAFYCDDDEWKGAIWAQSRVAVLQAVTGLSQI</sequence>
<dbReference type="SUPFAM" id="SSF53187">
    <property type="entry name" value="Zn-dependent exopeptidases"/>
    <property type="match status" value="1"/>
</dbReference>
<dbReference type="Pfam" id="PF10994">
    <property type="entry name" value="DUF2817"/>
    <property type="match status" value="1"/>
</dbReference>
<reference evidence="1 2" key="1">
    <citation type="submission" date="2019-09" db="EMBL/GenBank/DDBJ databases">
        <authorList>
            <person name="Depoorter E."/>
        </authorList>
    </citation>
    <scope>NUCLEOTIDE SEQUENCE [LARGE SCALE GENOMIC DNA]</scope>
    <source>
        <strain evidence="1">LMG 6863</strain>
    </source>
</reference>
<dbReference type="EMBL" id="CABVPY010000006">
    <property type="protein sequence ID" value="VWB30925.1"/>
    <property type="molecule type" value="Genomic_DNA"/>
</dbReference>
<accession>A0A6P2IJN9</accession>
<dbReference type="RefSeq" id="WP_174938454.1">
    <property type="nucleotide sequence ID" value="NZ_CABVPY010000006.1"/>
</dbReference>
<dbReference type="InterPro" id="IPR021259">
    <property type="entry name" value="DUF2817"/>
</dbReference>
<organism evidence="1 2">
    <name type="scientific">Burkholderia lata (strain ATCC 17760 / DSM 23089 / LMG 22485 / NCIMB 9086 / R18194 / 383)</name>
    <dbReference type="NCBI Taxonomy" id="482957"/>
    <lineage>
        <taxon>Bacteria</taxon>
        <taxon>Pseudomonadati</taxon>
        <taxon>Pseudomonadota</taxon>
        <taxon>Betaproteobacteria</taxon>
        <taxon>Burkholderiales</taxon>
        <taxon>Burkholderiaceae</taxon>
        <taxon>Burkholderia</taxon>
        <taxon>Burkholderia cepacia complex</taxon>
    </lineage>
</organism>
<evidence type="ECO:0000313" key="1">
    <source>
        <dbReference type="EMBL" id="VWB30925.1"/>
    </source>
</evidence>
<gene>
    <name evidence="1" type="ORF">BLA6863_01322</name>
</gene>
<dbReference type="CDD" id="cd06233">
    <property type="entry name" value="M14-like"/>
    <property type="match status" value="1"/>
</dbReference>
<protein>
    <recommendedName>
        <fullName evidence="3">DUF2817 domain-containing protein</fullName>
    </recommendedName>
</protein>
<evidence type="ECO:0000313" key="2">
    <source>
        <dbReference type="Proteomes" id="UP000494170"/>
    </source>
</evidence>
<evidence type="ECO:0008006" key="3">
    <source>
        <dbReference type="Google" id="ProtNLM"/>
    </source>
</evidence>
<dbReference type="Gene3D" id="3.40.630.10">
    <property type="entry name" value="Zn peptidases"/>
    <property type="match status" value="1"/>
</dbReference>
<name>A0A6P2IJN9_BURL3</name>
<dbReference type="Proteomes" id="UP000494170">
    <property type="component" value="Unassembled WGS sequence"/>
</dbReference>
<proteinExistence type="predicted"/>
<dbReference type="AlphaFoldDB" id="A0A6P2IJN9"/>